<dbReference type="Proteomes" id="UP001148662">
    <property type="component" value="Unassembled WGS sequence"/>
</dbReference>
<proteinExistence type="predicted"/>
<dbReference type="EMBL" id="JANHOG010000587">
    <property type="protein sequence ID" value="KAJ3553031.1"/>
    <property type="molecule type" value="Genomic_DNA"/>
</dbReference>
<reference evidence="1" key="1">
    <citation type="submission" date="2022-07" db="EMBL/GenBank/DDBJ databases">
        <title>Genome Sequence of Phlebia brevispora.</title>
        <authorList>
            <person name="Buettner E."/>
        </authorList>
    </citation>
    <scope>NUCLEOTIDE SEQUENCE</scope>
    <source>
        <strain evidence="1">MPL23</strain>
    </source>
</reference>
<evidence type="ECO:0000313" key="2">
    <source>
        <dbReference type="Proteomes" id="UP001148662"/>
    </source>
</evidence>
<evidence type="ECO:0000313" key="1">
    <source>
        <dbReference type="EMBL" id="KAJ3553031.1"/>
    </source>
</evidence>
<comment type="caution">
    <text evidence="1">The sequence shown here is derived from an EMBL/GenBank/DDBJ whole genome shotgun (WGS) entry which is preliminary data.</text>
</comment>
<name>A0ACC1T4Q2_9APHY</name>
<accession>A0ACC1T4Q2</accession>
<gene>
    <name evidence="1" type="ORF">NM688_g3838</name>
</gene>
<keyword evidence="2" id="KW-1185">Reference proteome</keyword>
<organism evidence="1 2">
    <name type="scientific">Phlebia brevispora</name>
    <dbReference type="NCBI Taxonomy" id="194682"/>
    <lineage>
        <taxon>Eukaryota</taxon>
        <taxon>Fungi</taxon>
        <taxon>Dikarya</taxon>
        <taxon>Basidiomycota</taxon>
        <taxon>Agaricomycotina</taxon>
        <taxon>Agaricomycetes</taxon>
        <taxon>Polyporales</taxon>
        <taxon>Meruliaceae</taxon>
        <taxon>Phlebia</taxon>
    </lineage>
</organism>
<sequence length="283" mass="31850">MRRCAISTCLPCPLLDGAVADFSGRAQSCSPVFRVVKRPRVYLNFLGYDITQEPCRPHHPRAQSNEAQRAYDDSHAKTMLSFYSSWVQVMVADERQDTEHIHSFYYKSLGLHGDADGHGGDILSPSCTRVSRHLIWPSHSGPRVPTYPQGASLTQGAWFQMGCTKLEELSLEDWLPLRYSPAEFTIFLPAPFTEPSSSGKRLRATALDDKTHRTPSAFDEVSGDIGSPWARHRTFGMFLRRQRISHDAAPRTATYDTPGLRYGSFQTSSDAYRPDLNPLRGQR</sequence>
<protein>
    <submittedName>
        <fullName evidence="1">Uncharacterized protein</fullName>
    </submittedName>
</protein>